<gene>
    <name evidence="8" type="ORF">BBD42_22595</name>
</gene>
<feature type="transmembrane region" description="Helical" evidence="6">
    <location>
        <begin position="193"/>
        <end position="212"/>
    </location>
</feature>
<dbReference type="InterPro" id="IPR000515">
    <property type="entry name" value="MetI-like"/>
</dbReference>
<evidence type="ECO:0000256" key="1">
    <source>
        <dbReference type="ARBA" id="ARBA00004141"/>
    </source>
</evidence>
<dbReference type="CDD" id="cd06261">
    <property type="entry name" value="TM_PBP2"/>
    <property type="match status" value="1"/>
</dbReference>
<evidence type="ECO:0000256" key="2">
    <source>
        <dbReference type="ARBA" id="ARBA00022448"/>
    </source>
</evidence>
<dbReference type="SUPFAM" id="SSF161098">
    <property type="entry name" value="MetI-like"/>
    <property type="match status" value="1"/>
</dbReference>
<keyword evidence="2 6" id="KW-0813">Transport</keyword>
<feature type="transmembrane region" description="Helical" evidence="6">
    <location>
        <begin position="286"/>
        <end position="311"/>
    </location>
</feature>
<evidence type="ECO:0000256" key="5">
    <source>
        <dbReference type="ARBA" id="ARBA00023136"/>
    </source>
</evidence>
<evidence type="ECO:0000256" key="6">
    <source>
        <dbReference type="RuleBase" id="RU363032"/>
    </source>
</evidence>
<feature type="transmembrane region" description="Helical" evidence="6">
    <location>
        <begin position="32"/>
        <end position="50"/>
    </location>
</feature>
<evidence type="ECO:0000259" key="7">
    <source>
        <dbReference type="PROSITE" id="PS50928"/>
    </source>
</evidence>
<feature type="transmembrane region" description="Helical" evidence="6">
    <location>
        <begin position="98"/>
        <end position="120"/>
    </location>
</feature>
<feature type="domain" description="ABC transmembrane type-1" evidence="7">
    <location>
        <begin position="92"/>
        <end position="307"/>
    </location>
</feature>
<proteinExistence type="inferred from homology"/>
<feature type="transmembrane region" description="Helical" evidence="6">
    <location>
        <begin position="132"/>
        <end position="152"/>
    </location>
</feature>
<evidence type="ECO:0000313" key="8">
    <source>
        <dbReference type="EMBL" id="ANY68961.1"/>
    </source>
</evidence>
<evidence type="ECO:0000256" key="4">
    <source>
        <dbReference type="ARBA" id="ARBA00022989"/>
    </source>
</evidence>
<keyword evidence="3 6" id="KW-0812">Transmembrane</keyword>
<keyword evidence="4 6" id="KW-1133">Transmembrane helix</keyword>
<dbReference type="PANTHER" id="PTHR43496">
    <property type="entry name" value="PROTEIN LPLB"/>
    <property type="match status" value="1"/>
</dbReference>
<dbReference type="AlphaFoldDB" id="A0A1B2DMP7"/>
<reference evidence="8" key="1">
    <citation type="submission" date="2016-08" db="EMBL/GenBank/DDBJ databases">
        <title>Complete Genome Seqeunce of Paenibacillus sp. BIHB 4019 from tea rhizoplane.</title>
        <authorList>
            <person name="Thakur R."/>
            <person name="Swarnkar M.K."/>
            <person name="Gulati A."/>
        </authorList>
    </citation>
    <scope>NUCLEOTIDE SEQUENCE [LARGE SCALE GENOMIC DNA]</scope>
    <source>
        <strain evidence="8">BIHB4019</strain>
    </source>
</reference>
<evidence type="ECO:0000256" key="3">
    <source>
        <dbReference type="ARBA" id="ARBA00022692"/>
    </source>
</evidence>
<dbReference type="PROSITE" id="PS50928">
    <property type="entry name" value="ABC_TM1"/>
    <property type="match status" value="1"/>
</dbReference>
<dbReference type="EMBL" id="CP016808">
    <property type="protein sequence ID" value="ANY68961.1"/>
    <property type="molecule type" value="Genomic_DNA"/>
</dbReference>
<dbReference type="Pfam" id="PF00528">
    <property type="entry name" value="BPD_transp_1"/>
    <property type="match status" value="1"/>
</dbReference>
<comment type="subcellular location">
    <subcellularLocation>
        <location evidence="6">Cell membrane</location>
        <topology evidence="6">Multi-pass membrane protein</topology>
    </subcellularLocation>
    <subcellularLocation>
        <location evidence="1">Membrane</location>
        <topology evidence="1">Multi-pass membrane protein</topology>
    </subcellularLocation>
</comment>
<comment type="similarity">
    <text evidence="6">Belongs to the binding-protein-dependent transport system permease family.</text>
</comment>
<dbReference type="GO" id="GO:0005886">
    <property type="term" value="C:plasma membrane"/>
    <property type="evidence" value="ECO:0007669"/>
    <property type="project" value="UniProtKB-SubCell"/>
</dbReference>
<dbReference type="GO" id="GO:0055085">
    <property type="term" value="P:transmembrane transport"/>
    <property type="evidence" value="ECO:0007669"/>
    <property type="project" value="InterPro"/>
</dbReference>
<dbReference type="Gene3D" id="1.10.3720.10">
    <property type="entry name" value="MetI-like"/>
    <property type="match status" value="1"/>
</dbReference>
<accession>A0A1B2DMP7</accession>
<organism evidence="8">
    <name type="scientific">Paenibacillus sp. BIHB 4019</name>
    <dbReference type="NCBI Taxonomy" id="1870819"/>
    <lineage>
        <taxon>Bacteria</taxon>
        <taxon>Bacillati</taxon>
        <taxon>Bacillota</taxon>
        <taxon>Bacilli</taxon>
        <taxon>Bacillales</taxon>
        <taxon>Paenibacillaceae</taxon>
        <taxon>Paenibacillus</taxon>
    </lineage>
</organism>
<protein>
    <submittedName>
        <fullName evidence="8">Protein lplB</fullName>
    </submittedName>
</protein>
<sequence length="320" mass="37037">MQTAANNQSGVSNAQTKSTMDLLSKRWRRHRWFYLMLFPGVLYFITYKYVPMWGVLISFQDYQPYMGFWKSNWVGFKHFEAFFQNDAFWMLFRNTFMLAMYNIVFFFPLPIVIALMLNEVRKEAYKRIVQTLIYVPHFVSWVVVAGISFLFFSSQDGLVNMMLAESGKNPINFLLSENWFRTMITSQVMWKETGWGTIIFLAALAGVDPQLYEAAKIDGAGRWKQMWHITLPAIRSTIVILLILRLGHFLDTGFEQIFLMLNSMNRDVGEVFDTYVYNMGITQGQFSFSTAVGVFKSAVGLVLVVAANYLAKKFGEDGIY</sequence>
<feature type="transmembrane region" description="Helical" evidence="6">
    <location>
        <begin position="233"/>
        <end position="250"/>
    </location>
</feature>
<keyword evidence="5 6" id="KW-0472">Membrane</keyword>
<dbReference type="InterPro" id="IPR035906">
    <property type="entry name" value="MetI-like_sf"/>
</dbReference>
<name>A0A1B2DMP7_9BACL</name>
<dbReference type="PANTHER" id="PTHR43496:SF1">
    <property type="entry name" value="POLYGALACTURONAN_RHAMNOGALACTURONAN TRANSPORT SYSTEM PERMEASE PROTEIN YTEP"/>
    <property type="match status" value="1"/>
</dbReference>